<evidence type="ECO:0000313" key="2">
    <source>
        <dbReference type="Proteomes" id="UP000257109"/>
    </source>
</evidence>
<evidence type="ECO:0000313" key="1">
    <source>
        <dbReference type="EMBL" id="RDX95239.1"/>
    </source>
</evidence>
<reference evidence="1" key="1">
    <citation type="submission" date="2018-05" db="EMBL/GenBank/DDBJ databases">
        <title>Draft genome of Mucuna pruriens seed.</title>
        <authorList>
            <person name="Nnadi N.E."/>
            <person name="Vos R."/>
            <person name="Hasami M.H."/>
            <person name="Devisetty U.K."/>
            <person name="Aguiy J.C."/>
        </authorList>
    </citation>
    <scope>NUCLEOTIDE SEQUENCE [LARGE SCALE GENOMIC DNA]</scope>
    <source>
        <strain evidence="1">JCA_2017</strain>
    </source>
</reference>
<protein>
    <recommendedName>
        <fullName evidence="3">GAG-pre-integrase domain-containing protein</fullName>
    </recommendedName>
</protein>
<sequence length="134" mass="15471">MMGERSMFQDLQPKLGRYVTFGGNQKGKIVKIDKVGKTLFLSIDNVFFVKGLKHNMRISQLCENGHDVSFNKGECIVRNPNCSLMFTTKRKNILYKINLFDLTNQNKLGHASLRLISKLNKHNLVRRVEPVFEE</sequence>
<evidence type="ECO:0008006" key="3">
    <source>
        <dbReference type="Google" id="ProtNLM"/>
    </source>
</evidence>
<dbReference type="Proteomes" id="UP000257109">
    <property type="component" value="Unassembled WGS sequence"/>
</dbReference>
<feature type="non-terminal residue" evidence="1">
    <location>
        <position position="1"/>
    </location>
</feature>
<dbReference type="EMBL" id="QJKJ01004180">
    <property type="protein sequence ID" value="RDX95239.1"/>
    <property type="molecule type" value="Genomic_DNA"/>
</dbReference>
<comment type="caution">
    <text evidence="1">The sequence shown here is derived from an EMBL/GenBank/DDBJ whole genome shotgun (WGS) entry which is preliminary data.</text>
</comment>
<organism evidence="1 2">
    <name type="scientific">Mucuna pruriens</name>
    <name type="common">Velvet bean</name>
    <name type="synonym">Dolichos pruriens</name>
    <dbReference type="NCBI Taxonomy" id="157652"/>
    <lineage>
        <taxon>Eukaryota</taxon>
        <taxon>Viridiplantae</taxon>
        <taxon>Streptophyta</taxon>
        <taxon>Embryophyta</taxon>
        <taxon>Tracheophyta</taxon>
        <taxon>Spermatophyta</taxon>
        <taxon>Magnoliopsida</taxon>
        <taxon>eudicotyledons</taxon>
        <taxon>Gunneridae</taxon>
        <taxon>Pentapetalae</taxon>
        <taxon>rosids</taxon>
        <taxon>fabids</taxon>
        <taxon>Fabales</taxon>
        <taxon>Fabaceae</taxon>
        <taxon>Papilionoideae</taxon>
        <taxon>50 kb inversion clade</taxon>
        <taxon>NPAAA clade</taxon>
        <taxon>indigoferoid/millettioid clade</taxon>
        <taxon>Phaseoleae</taxon>
        <taxon>Mucuna</taxon>
    </lineage>
</organism>
<dbReference type="AlphaFoldDB" id="A0A371GXN3"/>
<accession>A0A371GXN3</accession>
<dbReference type="OrthoDB" id="1932348at2759"/>
<proteinExistence type="predicted"/>
<keyword evidence="2" id="KW-1185">Reference proteome</keyword>
<name>A0A371GXN3_MUCPR</name>
<gene>
    <name evidence="1" type="ORF">CR513_22275</name>
</gene>